<evidence type="ECO:0000256" key="1">
    <source>
        <dbReference type="SAM" id="MobiDB-lite"/>
    </source>
</evidence>
<evidence type="ECO:0000313" key="3">
    <source>
        <dbReference type="Proteomes" id="UP001497516"/>
    </source>
</evidence>
<feature type="compositionally biased region" description="Basic and acidic residues" evidence="1">
    <location>
        <begin position="58"/>
        <end position="69"/>
    </location>
</feature>
<feature type="region of interest" description="Disordered" evidence="1">
    <location>
        <begin position="58"/>
        <end position="104"/>
    </location>
</feature>
<feature type="compositionally biased region" description="Basic and acidic residues" evidence="1">
    <location>
        <begin position="76"/>
        <end position="86"/>
    </location>
</feature>
<proteinExistence type="predicted"/>
<protein>
    <submittedName>
        <fullName evidence="2">Uncharacterized protein</fullName>
    </submittedName>
</protein>
<dbReference type="EMBL" id="OZ034816">
    <property type="protein sequence ID" value="CAL1377301.1"/>
    <property type="molecule type" value="Genomic_DNA"/>
</dbReference>
<name>A0AAV2DUK4_9ROSI</name>
<reference evidence="2 3" key="1">
    <citation type="submission" date="2024-04" db="EMBL/GenBank/DDBJ databases">
        <authorList>
            <person name="Fracassetti M."/>
        </authorList>
    </citation>
    <scope>NUCLEOTIDE SEQUENCE [LARGE SCALE GENOMIC DNA]</scope>
</reference>
<sequence>MIGQVDQQQGWVRELEQEKPIGAMQEVDWSMVASLLVGGCAKTRGKTEAVVGQIYKTDGKEQHQRRAERQQVYARGRREQHQRQEARGNNGNGTNSGDGDSPIY</sequence>
<dbReference type="Proteomes" id="UP001497516">
    <property type="component" value="Chromosome 3"/>
</dbReference>
<organism evidence="2 3">
    <name type="scientific">Linum trigynum</name>
    <dbReference type="NCBI Taxonomy" id="586398"/>
    <lineage>
        <taxon>Eukaryota</taxon>
        <taxon>Viridiplantae</taxon>
        <taxon>Streptophyta</taxon>
        <taxon>Embryophyta</taxon>
        <taxon>Tracheophyta</taxon>
        <taxon>Spermatophyta</taxon>
        <taxon>Magnoliopsida</taxon>
        <taxon>eudicotyledons</taxon>
        <taxon>Gunneridae</taxon>
        <taxon>Pentapetalae</taxon>
        <taxon>rosids</taxon>
        <taxon>fabids</taxon>
        <taxon>Malpighiales</taxon>
        <taxon>Linaceae</taxon>
        <taxon>Linum</taxon>
    </lineage>
</organism>
<evidence type="ECO:0000313" key="2">
    <source>
        <dbReference type="EMBL" id="CAL1377301.1"/>
    </source>
</evidence>
<accession>A0AAV2DUK4</accession>
<keyword evidence="3" id="KW-1185">Reference proteome</keyword>
<dbReference type="AlphaFoldDB" id="A0AAV2DUK4"/>
<gene>
    <name evidence="2" type="ORF">LTRI10_LOCUS18960</name>
</gene>